<dbReference type="SUPFAM" id="SSF82679">
    <property type="entry name" value="N-utilization substance G protein NusG, N-terminal domain"/>
    <property type="match status" value="1"/>
</dbReference>
<comment type="caution">
    <text evidence="5">The sequence shown here is derived from an EMBL/GenBank/DDBJ whole genome shotgun (WGS) entry which is preliminary data.</text>
</comment>
<protein>
    <submittedName>
        <fullName evidence="5">Transcriptional antiterminator RfaH</fullName>
    </submittedName>
</protein>
<dbReference type="AlphaFoldDB" id="A0A366EY68"/>
<evidence type="ECO:0000256" key="1">
    <source>
        <dbReference type="ARBA" id="ARBA00022814"/>
    </source>
</evidence>
<dbReference type="Gene3D" id="3.30.70.940">
    <property type="entry name" value="NusG, N-terminal domain"/>
    <property type="match status" value="1"/>
</dbReference>
<sequence>MQLRAQDLRVFLPFVRASVRHARRTRDVCRAAFPGYLFVALDLDRDRWRSINGTIGVLRLIMGENGPLPVPAGVVETLFGYLDETGACRFDRDLVTGQSVRVASGPLAQAMGRLVRLDSRGKVRVLLEILGGQIYATLDRANLEAV</sequence>
<dbReference type="InterPro" id="IPR036735">
    <property type="entry name" value="NGN_dom_sf"/>
</dbReference>
<dbReference type="Pfam" id="PF02357">
    <property type="entry name" value="NusG"/>
    <property type="match status" value="1"/>
</dbReference>
<dbReference type="Proteomes" id="UP000253529">
    <property type="component" value="Unassembled WGS sequence"/>
</dbReference>
<gene>
    <name evidence="5" type="ORF">DFR50_12852</name>
</gene>
<accession>A0A366EY68</accession>
<feature type="domain" description="NusG-like N-terminal" evidence="4">
    <location>
        <begin position="3"/>
        <end position="77"/>
    </location>
</feature>
<dbReference type="CDD" id="cd06091">
    <property type="entry name" value="KOW_NusG"/>
    <property type="match status" value="1"/>
</dbReference>
<organism evidence="5 6">
    <name type="scientific">Roseiarcus fermentans</name>
    <dbReference type="NCBI Taxonomy" id="1473586"/>
    <lineage>
        <taxon>Bacteria</taxon>
        <taxon>Pseudomonadati</taxon>
        <taxon>Pseudomonadota</taxon>
        <taxon>Alphaproteobacteria</taxon>
        <taxon>Hyphomicrobiales</taxon>
        <taxon>Roseiarcaceae</taxon>
        <taxon>Roseiarcus</taxon>
    </lineage>
</organism>
<dbReference type="InterPro" id="IPR006645">
    <property type="entry name" value="NGN-like_dom"/>
</dbReference>
<dbReference type="PANTHER" id="PTHR30265:SF4">
    <property type="entry name" value="KOW MOTIF FAMILY PROTEIN, EXPRESSED"/>
    <property type="match status" value="1"/>
</dbReference>
<dbReference type="InterPro" id="IPR008991">
    <property type="entry name" value="Translation_prot_SH3-like_sf"/>
</dbReference>
<keyword evidence="6" id="KW-1185">Reference proteome</keyword>
<keyword evidence="1" id="KW-0889">Transcription antitermination</keyword>
<reference evidence="5 6" key="1">
    <citation type="submission" date="2018-06" db="EMBL/GenBank/DDBJ databases">
        <title>Genomic Encyclopedia of Type Strains, Phase IV (KMG-IV): sequencing the most valuable type-strain genomes for metagenomic binning, comparative biology and taxonomic classification.</title>
        <authorList>
            <person name="Goeker M."/>
        </authorList>
    </citation>
    <scope>NUCLEOTIDE SEQUENCE [LARGE SCALE GENOMIC DNA]</scope>
    <source>
        <strain evidence="5 6">DSM 24875</strain>
    </source>
</reference>
<dbReference type="EMBL" id="QNRK01000028">
    <property type="protein sequence ID" value="RBP07327.1"/>
    <property type="molecule type" value="Genomic_DNA"/>
</dbReference>
<evidence type="ECO:0000256" key="2">
    <source>
        <dbReference type="ARBA" id="ARBA00023015"/>
    </source>
</evidence>
<dbReference type="GO" id="GO:0031564">
    <property type="term" value="P:transcription antitermination"/>
    <property type="evidence" value="ECO:0007669"/>
    <property type="project" value="UniProtKB-KW"/>
</dbReference>
<evidence type="ECO:0000313" key="6">
    <source>
        <dbReference type="Proteomes" id="UP000253529"/>
    </source>
</evidence>
<evidence type="ECO:0000256" key="3">
    <source>
        <dbReference type="ARBA" id="ARBA00023163"/>
    </source>
</evidence>
<dbReference type="InterPro" id="IPR043425">
    <property type="entry name" value="NusG-like"/>
</dbReference>
<evidence type="ECO:0000259" key="4">
    <source>
        <dbReference type="Pfam" id="PF02357"/>
    </source>
</evidence>
<evidence type="ECO:0000313" key="5">
    <source>
        <dbReference type="EMBL" id="RBP07327.1"/>
    </source>
</evidence>
<name>A0A366EY68_9HYPH</name>
<keyword evidence="3" id="KW-0804">Transcription</keyword>
<dbReference type="PANTHER" id="PTHR30265">
    <property type="entry name" value="RHO-INTERACTING TRANSCRIPTION TERMINATION FACTOR NUSG"/>
    <property type="match status" value="1"/>
</dbReference>
<keyword evidence="2" id="KW-0805">Transcription regulation</keyword>
<dbReference type="SUPFAM" id="SSF50104">
    <property type="entry name" value="Translation proteins SH3-like domain"/>
    <property type="match status" value="1"/>
</dbReference>
<proteinExistence type="predicted"/>
<dbReference type="GO" id="GO:0006354">
    <property type="term" value="P:DNA-templated transcription elongation"/>
    <property type="evidence" value="ECO:0007669"/>
    <property type="project" value="InterPro"/>
</dbReference>